<dbReference type="Gene3D" id="2.60.120.620">
    <property type="entry name" value="q2cbj1_9rhob like domain"/>
    <property type="match status" value="1"/>
</dbReference>
<dbReference type="GO" id="GO:0046872">
    <property type="term" value="F:metal ion binding"/>
    <property type="evidence" value="ECO:0007669"/>
    <property type="project" value="UniProtKB-KW"/>
</dbReference>
<dbReference type="Proteomes" id="UP000187735">
    <property type="component" value="Chromosome"/>
</dbReference>
<dbReference type="GO" id="GO:0016491">
    <property type="term" value="F:oxidoreductase activity"/>
    <property type="evidence" value="ECO:0007669"/>
    <property type="project" value="UniProtKB-KW"/>
</dbReference>
<accession>A0A1P8WC82</accession>
<dbReference type="STRING" id="1891926.Fuma_01243"/>
<dbReference type="InterPro" id="IPR005123">
    <property type="entry name" value="Oxoglu/Fe-dep_dioxygenase_dom"/>
</dbReference>
<feature type="domain" description="Fe2OG dioxygenase" evidence="2">
    <location>
        <begin position="155"/>
        <end position="288"/>
    </location>
</feature>
<organism evidence="3 4">
    <name type="scientific">Fuerstiella marisgermanici</name>
    <dbReference type="NCBI Taxonomy" id="1891926"/>
    <lineage>
        <taxon>Bacteria</taxon>
        <taxon>Pseudomonadati</taxon>
        <taxon>Planctomycetota</taxon>
        <taxon>Planctomycetia</taxon>
        <taxon>Planctomycetales</taxon>
        <taxon>Planctomycetaceae</taxon>
        <taxon>Fuerstiella</taxon>
    </lineage>
</organism>
<keyword evidence="4" id="KW-1185">Reference proteome</keyword>
<evidence type="ECO:0000313" key="3">
    <source>
        <dbReference type="EMBL" id="APZ91652.1"/>
    </source>
</evidence>
<comment type="similarity">
    <text evidence="1">Belongs to the iron/ascorbate-dependent oxidoreductase family.</text>
</comment>
<dbReference type="InterPro" id="IPR055091">
    <property type="entry name" value="WelO5-like"/>
</dbReference>
<evidence type="ECO:0000259" key="2">
    <source>
        <dbReference type="PROSITE" id="PS51471"/>
    </source>
</evidence>
<reference evidence="3 4" key="1">
    <citation type="journal article" date="2016" name="Front. Microbiol.">
        <title>Fuerstia marisgermanicae gen. nov., sp. nov., an Unusual Member of the Phylum Planctomycetes from the German Wadden Sea.</title>
        <authorList>
            <person name="Kohn T."/>
            <person name="Heuer A."/>
            <person name="Jogler M."/>
            <person name="Vollmers J."/>
            <person name="Boedeker C."/>
            <person name="Bunk B."/>
            <person name="Rast P."/>
            <person name="Borchert D."/>
            <person name="Glockner I."/>
            <person name="Freese H.M."/>
            <person name="Klenk H.P."/>
            <person name="Overmann J."/>
            <person name="Kaster A.K."/>
            <person name="Rohde M."/>
            <person name="Wiegand S."/>
            <person name="Jogler C."/>
        </authorList>
    </citation>
    <scope>NUCLEOTIDE SEQUENCE [LARGE SCALE GENOMIC DNA]</scope>
    <source>
        <strain evidence="3 4">NH11</strain>
    </source>
</reference>
<dbReference type="Pfam" id="PF22814">
    <property type="entry name" value="WelO5"/>
    <property type="match status" value="1"/>
</dbReference>
<proteinExistence type="inferred from homology"/>
<dbReference type="KEGG" id="fmr:Fuma_01243"/>
<evidence type="ECO:0000256" key="1">
    <source>
        <dbReference type="RuleBase" id="RU003682"/>
    </source>
</evidence>
<sequence>MEVYCSMNLVTSVNEHTSLIGTPQPFFRLVEFDCDQTADHADSIGRIRKGQLTAIVVRGVYSADVMSNIADRLERHDPAFLKTSFPEKFRSWFYGRNLSLMGTDPETYFKQAREFHAQMAELFPAGLGINEHLMRVLSSLDEGRPYRSAPGPESGQDYMLTTFRGHAEGGYIPAHCDNEQSVRPAYEHLSTLVSSHMYSMVLMIGAADEGGDLEVFDHRIEPSDVHEDQSSNTGANAGKIDLSQLSSAKIQLRPGDLVVVDSGRYLHRVTPVLGTKNRWVACSFMAHSLDRNAVYCWG</sequence>
<gene>
    <name evidence="3" type="ORF">Fuma_01243</name>
</gene>
<dbReference type="EMBL" id="CP017641">
    <property type="protein sequence ID" value="APZ91652.1"/>
    <property type="molecule type" value="Genomic_DNA"/>
</dbReference>
<keyword evidence="1" id="KW-0479">Metal-binding</keyword>
<evidence type="ECO:0000313" key="4">
    <source>
        <dbReference type="Proteomes" id="UP000187735"/>
    </source>
</evidence>
<protein>
    <recommendedName>
        <fullName evidence="2">Fe2OG dioxygenase domain-containing protein</fullName>
    </recommendedName>
</protein>
<dbReference type="AlphaFoldDB" id="A0A1P8WC82"/>
<dbReference type="PROSITE" id="PS51471">
    <property type="entry name" value="FE2OG_OXY"/>
    <property type="match status" value="1"/>
</dbReference>
<name>A0A1P8WC82_9PLAN</name>
<keyword evidence="1" id="KW-0560">Oxidoreductase</keyword>
<keyword evidence="1" id="KW-0408">Iron</keyword>